<dbReference type="PROSITE" id="PS51257">
    <property type="entry name" value="PROKAR_LIPOPROTEIN"/>
    <property type="match status" value="1"/>
</dbReference>
<evidence type="ECO:0000313" key="1">
    <source>
        <dbReference type="EMBL" id="SEA62119.1"/>
    </source>
</evidence>
<dbReference type="EMBL" id="FNQF01000008">
    <property type="protein sequence ID" value="SEA62119.1"/>
    <property type="molecule type" value="Genomic_DNA"/>
</dbReference>
<reference evidence="1 2" key="1">
    <citation type="submission" date="2016-10" db="EMBL/GenBank/DDBJ databases">
        <authorList>
            <person name="de Groot N.N."/>
        </authorList>
    </citation>
    <scope>NUCLEOTIDE SEQUENCE [LARGE SCALE GENOMIC DNA]</scope>
    <source>
        <strain evidence="1 2">DSM 23581</strain>
    </source>
</reference>
<dbReference type="SUPFAM" id="SSF50998">
    <property type="entry name" value="Quinoprotein alcohol dehydrogenase-like"/>
    <property type="match status" value="1"/>
</dbReference>
<dbReference type="AlphaFoldDB" id="A0A1H4CP52"/>
<keyword evidence="2" id="KW-1185">Reference proteome</keyword>
<dbReference type="STRING" id="908615.SAMN05421540_10893"/>
<dbReference type="RefSeq" id="WP_093244603.1">
    <property type="nucleotide sequence ID" value="NZ_FNQF01000008.1"/>
</dbReference>
<protein>
    <submittedName>
        <fullName evidence="1">Uncharacterized protein</fullName>
    </submittedName>
</protein>
<dbReference type="InterPro" id="IPR011047">
    <property type="entry name" value="Quinoprotein_ADH-like_sf"/>
</dbReference>
<gene>
    <name evidence="1" type="ORF">SAMN05421540_10893</name>
</gene>
<proteinExistence type="predicted"/>
<organism evidence="1 2">
    <name type="scientific">Psychroflexus halocasei</name>
    <dbReference type="NCBI Taxonomy" id="908615"/>
    <lineage>
        <taxon>Bacteria</taxon>
        <taxon>Pseudomonadati</taxon>
        <taxon>Bacteroidota</taxon>
        <taxon>Flavobacteriia</taxon>
        <taxon>Flavobacteriales</taxon>
        <taxon>Flavobacteriaceae</taxon>
        <taxon>Psychroflexus</taxon>
    </lineage>
</organism>
<name>A0A1H4CP52_9FLAO</name>
<sequence length="815" mass="93858">MKKILILFLVLIVASCQDSSQSTSSDSYHLLPLKSILVFDIQSLEDLNENLNQNEFLASNMESKLIVDLKDKFDLLQSVDPKLSGLLSISAIGTKDFAFTFIVNTTSEFFKAGVIEQKSSETYDGIAIQKVQIDQKDFYLSELSGHQVISTSKLTLENIIRNSKNNLDLGSAFFKAKKASRSRDLSIYVSLDHVDLLAKSHFQSLDFDYENYGKWMVLDTDLETQKIWSSGVVISQENKHSKFETLEGNTTENSNFAEIVPLNASYFVNFSVKSFKNLQQKRRQLGYTDDIIKHRIGQYPAEFGIIKIDNYYLIDFKPDDVLGFEEEFLQTETQVEEFRGENIYQLDNFDGFQHFSPLLPKLKTNYVVNHQGHFVFAEKLDQLESLLVNLKNNSILSKTSYYKETADDLRSSYSVQIGFLNENLKSHLSGKSTDAYQKSWKTLKTESFKFGLAQLTNDKGFTHVNFSFGSTENGSSSNLKVNRIKFEKDLITSPSYFINWRTRQRDIAVQDEDYQLHLVSSKGQKIWTKQLDSKIVGDIQWLDIYKNTRIQMAFVTQNKLYILDKNGKDVGHFPLSFNDIITQGLQIYDYANNGKYRFVVTQNNNMLMYDKEGKNVKGFKYHASDDKIINPPKHIRISNKDYILVQTESDVYILNRVGDIRVKKDRLIESSQNEFFRYDDQFAGTNTEGQLVTVSEEGKVNFNDEDWYDGHHFAANNRNYVVLSENTLHINDKKLKLDYGLYLTPQLHQFNEQLFISVVDEQSQNIYLFNEDAELINAFPVFGSSEIQILEIEPGRYEILTKGDNNSVLVYQLSL</sequence>
<dbReference type="Proteomes" id="UP000198820">
    <property type="component" value="Unassembled WGS sequence"/>
</dbReference>
<accession>A0A1H4CP52</accession>
<evidence type="ECO:0000313" key="2">
    <source>
        <dbReference type="Proteomes" id="UP000198820"/>
    </source>
</evidence>